<dbReference type="AlphaFoldDB" id="A0A9K3NKR8"/>
<evidence type="ECO:0000313" key="2">
    <source>
        <dbReference type="Proteomes" id="UP000215914"/>
    </source>
</evidence>
<dbReference type="Proteomes" id="UP000215914">
    <property type="component" value="Unassembled WGS sequence"/>
</dbReference>
<dbReference type="EMBL" id="MNCJ02000320">
    <property type="protein sequence ID" value="KAF5804232.1"/>
    <property type="molecule type" value="Genomic_DNA"/>
</dbReference>
<sequence>MFSTSSSLVTVIKASKSSFGNWYFTHISVVPRESLDSLLRREA</sequence>
<reference evidence="1" key="2">
    <citation type="submission" date="2020-06" db="EMBL/GenBank/DDBJ databases">
        <title>Helianthus annuus Genome sequencing and assembly Release 2.</title>
        <authorList>
            <person name="Gouzy J."/>
            <person name="Langlade N."/>
            <person name="Munos S."/>
        </authorList>
    </citation>
    <scope>NUCLEOTIDE SEQUENCE</scope>
    <source>
        <tissue evidence="1">Leaves</tissue>
    </source>
</reference>
<gene>
    <name evidence="1" type="ORF">HanXRQr2_Chr05g0194741</name>
</gene>
<proteinExistence type="predicted"/>
<name>A0A9K3NKR8_HELAN</name>
<dbReference type="Gramene" id="mRNA:HanXRQr2_Chr05g0194741">
    <property type="protein sequence ID" value="mRNA:HanXRQr2_Chr05g0194741"/>
    <property type="gene ID" value="HanXRQr2_Chr05g0194741"/>
</dbReference>
<accession>A0A9K3NKR8</accession>
<comment type="caution">
    <text evidence="1">The sequence shown here is derived from an EMBL/GenBank/DDBJ whole genome shotgun (WGS) entry which is preliminary data.</text>
</comment>
<organism evidence="1 2">
    <name type="scientific">Helianthus annuus</name>
    <name type="common">Common sunflower</name>
    <dbReference type="NCBI Taxonomy" id="4232"/>
    <lineage>
        <taxon>Eukaryota</taxon>
        <taxon>Viridiplantae</taxon>
        <taxon>Streptophyta</taxon>
        <taxon>Embryophyta</taxon>
        <taxon>Tracheophyta</taxon>
        <taxon>Spermatophyta</taxon>
        <taxon>Magnoliopsida</taxon>
        <taxon>eudicotyledons</taxon>
        <taxon>Gunneridae</taxon>
        <taxon>Pentapetalae</taxon>
        <taxon>asterids</taxon>
        <taxon>campanulids</taxon>
        <taxon>Asterales</taxon>
        <taxon>Asteraceae</taxon>
        <taxon>Asteroideae</taxon>
        <taxon>Heliantheae alliance</taxon>
        <taxon>Heliantheae</taxon>
        <taxon>Helianthus</taxon>
    </lineage>
</organism>
<evidence type="ECO:0000313" key="1">
    <source>
        <dbReference type="EMBL" id="KAF5804232.1"/>
    </source>
</evidence>
<reference evidence="1" key="1">
    <citation type="journal article" date="2017" name="Nature">
        <title>The sunflower genome provides insights into oil metabolism, flowering and Asterid evolution.</title>
        <authorList>
            <person name="Badouin H."/>
            <person name="Gouzy J."/>
            <person name="Grassa C.J."/>
            <person name="Murat F."/>
            <person name="Staton S.E."/>
            <person name="Cottret L."/>
            <person name="Lelandais-Briere C."/>
            <person name="Owens G.L."/>
            <person name="Carrere S."/>
            <person name="Mayjonade B."/>
            <person name="Legrand L."/>
            <person name="Gill N."/>
            <person name="Kane N.C."/>
            <person name="Bowers J.E."/>
            <person name="Hubner S."/>
            <person name="Bellec A."/>
            <person name="Berard A."/>
            <person name="Berges H."/>
            <person name="Blanchet N."/>
            <person name="Boniface M.C."/>
            <person name="Brunel D."/>
            <person name="Catrice O."/>
            <person name="Chaidir N."/>
            <person name="Claudel C."/>
            <person name="Donnadieu C."/>
            <person name="Faraut T."/>
            <person name="Fievet G."/>
            <person name="Helmstetter N."/>
            <person name="King M."/>
            <person name="Knapp S.J."/>
            <person name="Lai Z."/>
            <person name="Le Paslier M.C."/>
            <person name="Lippi Y."/>
            <person name="Lorenzon L."/>
            <person name="Mandel J.R."/>
            <person name="Marage G."/>
            <person name="Marchand G."/>
            <person name="Marquand E."/>
            <person name="Bret-Mestries E."/>
            <person name="Morien E."/>
            <person name="Nambeesan S."/>
            <person name="Nguyen T."/>
            <person name="Pegot-Espagnet P."/>
            <person name="Pouilly N."/>
            <person name="Raftis F."/>
            <person name="Sallet E."/>
            <person name="Schiex T."/>
            <person name="Thomas J."/>
            <person name="Vandecasteele C."/>
            <person name="Vares D."/>
            <person name="Vear F."/>
            <person name="Vautrin S."/>
            <person name="Crespi M."/>
            <person name="Mangin B."/>
            <person name="Burke J.M."/>
            <person name="Salse J."/>
            <person name="Munos S."/>
            <person name="Vincourt P."/>
            <person name="Rieseberg L.H."/>
            <person name="Langlade N.B."/>
        </authorList>
    </citation>
    <scope>NUCLEOTIDE SEQUENCE</scope>
    <source>
        <tissue evidence="1">Leaves</tissue>
    </source>
</reference>
<keyword evidence="2" id="KW-1185">Reference proteome</keyword>
<protein>
    <submittedName>
        <fullName evidence="1">Uncharacterized protein</fullName>
    </submittedName>
</protein>